<reference evidence="7" key="2">
    <citation type="submission" date="2025-08" db="UniProtKB">
        <authorList>
            <consortium name="Ensembl"/>
        </authorList>
    </citation>
    <scope>IDENTIFICATION</scope>
</reference>
<dbReference type="GO" id="GO:0003677">
    <property type="term" value="F:DNA binding"/>
    <property type="evidence" value="ECO:0007669"/>
    <property type="project" value="InterPro"/>
</dbReference>
<reference evidence="7" key="3">
    <citation type="submission" date="2025-09" db="UniProtKB">
        <authorList>
            <consortium name="Ensembl"/>
        </authorList>
    </citation>
    <scope>IDENTIFICATION</scope>
</reference>
<feature type="region of interest" description="Disordered" evidence="5">
    <location>
        <begin position="284"/>
        <end position="303"/>
    </location>
</feature>
<dbReference type="GeneTree" id="ENSGT00390000000455"/>
<comment type="similarity">
    <text evidence="2">Belongs to the GCF family.</text>
</comment>
<dbReference type="Ensembl" id="ENSTRUT00000025610.3">
    <property type="protein sequence ID" value="ENSTRUP00000025506.3"/>
    <property type="gene ID" value="ENSTRUG00000010129.3"/>
</dbReference>
<feature type="domain" description="GCF C-terminal" evidence="6">
    <location>
        <begin position="537"/>
        <end position="590"/>
    </location>
</feature>
<keyword evidence="3" id="KW-0539">Nucleus</keyword>
<feature type="region of interest" description="Disordered" evidence="5">
    <location>
        <begin position="169"/>
        <end position="214"/>
    </location>
</feature>
<sequence>MLESTIMFNKTTRRNFRQRKEASSEEEDKQENNVDEEEKSEPAQLKTQSRGISCSANRQEKPPKLHNSAENDGEAFIGAEERERREKVKDGTETKTNIVLSFSGDKEVEEPEFKVKKSSDKEVLFQVRKNDNSTSWTSYSTDCNVSQSTFLRKGFSDSQSSAHTLLYSHHEDKSSDNDDDGGSESDGVSSLSSDSSRSSSVIVSSAQDIQEAPRQHCAMRAQMDFIPLGREGHNSGGSISNDYIRGSDEDRIGDDDEQDDHERRIAFAPRLKNIRQRILAKLEGSDDSLSSSDEREQQLWEETQLGKGVKRHLRVLSSAVSESSTSSSGSTSRSRQKKRSKEVRIPKTFPPIVSVIKKKIVERLDSLTEVHRTRQTELRKLEADIEWAQNSVETLVEISFEKRLHFFRSLALFVHTLTECLQEKVVEINALELELHVLLSEQWGALLNRRRHKVTEQADCLQHLSFSTDEQSGNRNNGTETQWEIETGVECNKVVRVLEDTEVSEEEDEQLQKMKDDILLRSQAVFSSVQDEFYDVKKILSHFEEWRGSYTDSYHSAYISFCLPKLLSPIIRHQLLVWNPLKDDSEAFEKLPWFTAVETFCHGYGHEELEHSDRQTLSDVVEKTVLPKITAYVELAWDPESSHQSVCLFGFCHKLKEDFSIFDRKQSKPVKAFVEAVISRLRSTVDEDVFIPLYPKKVLDDPSSPQCHFRDQQFWKAIKLFVNIGKWDLLLPESALKELMLDKLLNRYLMITLCSQTLHGNAVQACRKVVDSLPLSWLKGETECLPQLQNFRNHLVQKIHTIFKQHSLEDPNTRSAVVELLQILSTIRCNDSIMAIAQKYQCEDVIYSHQLLNQETV</sequence>
<accession>H2TLF1</accession>
<dbReference type="GO" id="GO:0005634">
    <property type="term" value="C:nucleus"/>
    <property type="evidence" value="ECO:0007669"/>
    <property type="project" value="UniProtKB-SubCell"/>
</dbReference>
<feature type="region of interest" description="Disordered" evidence="5">
    <location>
        <begin position="228"/>
        <end position="264"/>
    </location>
</feature>
<gene>
    <name evidence="7" type="primary">gcfc2</name>
</gene>
<evidence type="ECO:0000313" key="7">
    <source>
        <dbReference type="Ensembl" id="ENSTRUP00000025506.3"/>
    </source>
</evidence>
<dbReference type="HOGENOM" id="CLU_010846_2_0_1"/>
<dbReference type="InterPro" id="IPR022783">
    <property type="entry name" value="GCFC_dom"/>
</dbReference>
<feature type="compositionally biased region" description="Low complexity" evidence="5">
    <location>
        <begin position="318"/>
        <end position="333"/>
    </location>
</feature>
<feature type="compositionally biased region" description="Low complexity" evidence="5">
    <location>
        <begin position="185"/>
        <end position="205"/>
    </location>
</feature>
<protein>
    <recommendedName>
        <fullName evidence="6">GCF C-terminal domain-containing protein</fullName>
    </recommendedName>
</protein>
<evidence type="ECO:0000256" key="1">
    <source>
        <dbReference type="ARBA" id="ARBA00004123"/>
    </source>
</evidence>
<dbReference type="STRING" id="31033.ENSTRUP00000025506"/>
<evidence type="ECO:0000256" key="2">
    <source>
        <dbReference type="ARBA" id="ARBA00010801"/>
    </source>
</evidence>
<proteinExistence type="inferred from homology"/>
<reference evidence="7 8" key="1">
    <citation type="journal article" date="2011" name="Genome Biol. Evol.">
        <title>Integration of the genetic map and genome assembly of fugu facilitates insights into distinct features of genome evolution in teleosts and mammals.</title>
        <authorList>
            <person name="Kai W."/>
            <person name="Kikuchi K."/>
            <person name="Tohari S."/>
            <person name="Chew A.K."/>
            <person name="Tay A."/>
            <person name="Fujiwara A."/>
            <person name="Hosoya S."/>
            <person name="Suetake H."/>
            <person name="Naruse K."/>
            <person name="Brenner S."/>
            <person name="Suzuki Y."/>
            <person name="Venkatesh B."/>
        </authorList>
    </citation>
    <scope>NUCLEOTIDE SEQUENCE [LARGE SCALE GENOMIC DNA]</scope>
</reference>
<feature type="compositionally biased region" description="Polar residues" evidence="5">
    <location>
        <begin position="45"/>
        <end position="57"/>
    </location>
</feature>
<dbReference type="OMA" id="GRFQEWK"/>
<evidence type="ECO:0000259" key="6">
    <source>
        <dbReference type="Pfam" id="PF07842"/>
    </source>
</evidence>
<dbReference type="PANTHER" id="PTHR12214">
    <property type="entry name" value="GC-RICH SEQUENCE DNA-BINDING FACTOR"/>
    <property type="match status" value="1"/>
</dbReference>
<dbReference type="AlphaFoldDB" id="H2TLF1"/>
<keyword evidence="4" id="KW-0175">Coiled coil</keyword>
<feature type="region of interest" description="Disordered" evidence="5">
    <location>
        <begin position="318"/>
        <end position="342"/>
    </location>
</feature>
<evidence type="ECO:0000256" key="4">
    <source>
        <dbReference type="SAM" id="Coils"/>
    </source>
</evidence>
<dbReference type="eggNOG" id="KOG2136">
    <property type="taxonomic scope" value="Eukaryota"/>
</dbReference>
<dbReference type="GO" id="GO:0000398">
    <property type="term" value="P:mRNA splicing, via spliceosome"/>
    <property type="evidence" value="ECO:0007669"/>
    <property type="project" value="InterPro"/>
</dbReference>
<organism evidence="7 8">
    <name type="scientific">Takifugu rubripes</name>
    <name type="common">Japanese pufferfish</name>
    <name type="synonym">Fugu rubripes</name>
    <dbReference type="NCBI Taxonomy" id="31033"/>
    <lineage>
        <taxon>Eukaryota</taxon>
        <taxon>Metazoa</taxon>
        <taxon>Chordata</taxon>
        <taxon>Craniata</taxon>
        <taxon>Vertebrata</taxon>
        <taxon>Euteleostomi</taxon>
        <taxon>Actinopterygii</taxon>
        <taxon>Neopterygii</taxon>
        <taxon>Teleostei</taxon>
        <taxon>Neoteleostei</taxon>
        <taxon>Acanthomorphata</taxon>
        <taxon>Eupercaria</taxon>
        <taxon>Tetraodontiformes</taxon>
        <taxon>Tetradontoidea</taxon>
        <taxon>Tetraodontidae</taxon>
        <taxon>Takifugu</taxon>
    </lineage>
</organism>
<dbReference type="InterPro" id="IPR012890">
    <property type="entry name" value="GCFC2-like"/>
</dbReference>
<feature type="domain" description="GCF C-terminal" evidence="6">
    <location>
        <begin position="616"/>
        <end position="749"/>
    </location>
</feature>
<feature type="compositionally biased region" description="Polar residues" evidence="5">
    <location>
        <begin position="1"/>
        <end position="10"/>
    </location>
</feature>
<dbReference type="PANTHER" id="PTHR12214:SF4">
    <property type="entry name" value="INTRON LARGE COMPLEX COMPONENT GCFC2"/>
    <property type="match status" value="1"/>
</dbReference>
<feature type="compositionally biased region" description="Basic and acidic residues" evidence="5">
    <location>
        <begin position="58"/>
        <end position="69"/>
    </location>
</feature>
<dbReference type="InParanoid" id="H2TLF1"/>
<feature type="coiled-coil region" evidence="4">
    <location>
        <begin position="378"/>
        <end position="441"/>
    </location>
</feature>
<feature type="compositionally biased region" description="Acidic residues" evidence="5">
    <location>
        <begin position="24"/>
        <end position="39"/>
    </location>
</feature>
<dbReference type="Proteomes" id="UP000005226">
    <property type="component" value="Chromosome 13"/>
</dbReference>
<comment type="subcellular location">
    <subcellularLocation>
        <location evidence="1">Nucleus</location>
    </subcellularLocation>
</comment>
<evidence type="ECO:0000256" key="5">
    <source>
        <dbReference type="SAM" id="MobiDB-lite"/>
    </source>
</evidence>
<dbReference type="Pfam" id="PF07842">
    <property type="entry name" value="GCFC"/>
    <property type="match status" value="2"/>
</dbReference>
<feature type="region of interest" description="Disordered" evidence="5">
    <location>
        <begin position="1"/>
        <end position="95"/>
    </location>
</feature>
<evidence type="ECO:0000256" key="3">
    <source>
        <dbReference type="ARBA" id="ARBA00023242"/>
    </source>
</evidence>
<evidence type="ECO:0000313" key="8">
    <source>
        <dbReference type="Proteomes" id="UP000005226"/>
    </source>
</evidence>
<name>H2TLF1_TAKRU</name>
<feature type="compositionally biased region" description="Basic and acidic residues" evidence="5">
    <location>
        <begin position="79"/>
        <end position="93"/>
    </location>
</feature>
<keyword evidence="8" id="KW-1185">Reference proteome</keyword>